<evidence type="ECO:0000259" key="3">
    <source>
        <dbReference type="SMART" id="SM00992"/>
    </source>
</evidence>
<dbReference type="PANTHER" id="PTHR48439">
    <property type="entry name" value="HEMIMETHYLATED DNA-BINDING DOMAIN-CONTAINING PROTEIN"/>
    <property type="match status" value="1"/>
</dbReference>
<dbReference type="InterPro" id="IPR053189">
    <property type="entry name" value="Clp_protease_adapter_ClpF"/>
</dbReference>
<dbReference type="OrthoDB" id="28868at2759"/>
<dbReference type="InterPro" id="IPR011722">
    <property type="entry name" value="Hemimethylated_DNA-bd_dom"/>
</dbReference>
<feature type="compositionally biased region" description="Basic and acidic residues" evidence="2">
    <location>
        <begin position="328"/>
        <end position="339"/>
    </location>
</feature>
<feature type="coiled-coil region" evidence="1">
    <location>
        <begin position="173"/>
        <end position="200"/>
    </location>
</feature>
<dbReference type="FunCoup" id="A0A2V0PQN2">
    <property type="interactions" value="512"/>
</dbReference>
<dbReference type="Proteomes" id="UP000247498">
    <property type="component" value="Unassembled WGS sequence"/>
</dbReference>
<evidence type="ECO:0000313" key="5">
    <source>
        <dbReference type="Proteomes" id="UP000247498"/>
    </source>
</evidence>
<dbReference type="Gene3D" id="2.30.30.390">
    <property type="entry name" value="Hemimethylated DNA-binding domain"/>
    <property type="match status" value="1"/>
</dbReference>
<feature type="compositionally biased region" description="Gly residues" evidence="2">
    <location>
        <begin position="348"/>
        <end position="368"/>
    </location>
</feature>
<evidence type="ECO:0000256" key="1">
    <source>
        <dbReference type="SAM" id="Coils"/>
    </source>
</evidence>
<dbReference type="STRING" id="307507.A0A2V0PQN2"/>
<feature type="region of interest" description="Disordered" evidence="2">
    <location>
        <begin position="27"/>
        <end position="50"/>
    </location>
</feature>
<proteinExistence type="predicted"/>
<dbReference type="EMBL" id="BDRX01000234">
    <property type="protein sequence ID" value="GBG00504.1"/>
    <property type="molecule type" value="Genomic_DNA"/>
</dbReference>
<name>A0A2V0PQN2_9CHLO</name>
<dbReference type="InterPro" id="IPR036623">
    <property type="entry name" value="Hemimethylated_DNA-bd_sf"/>
</dbReference>
<protein>
    <recommendedName>
        <fullName evidence="3">Hemimethylated DNA-binding domain-containing protein</fullName>
    </recommendedName>
</protein>
<dbReference type="InParanoid" id="A0A2V0PQN2"/>
<feature type="region of interest" description="Disordered" evidence="2">
    <location>
        <begin position="328"/>
        <end position="378"/>
    </location>
</feature>
<dbReference type="PANTHER" id="PTHR48439:SF1">
    <property type="entry name" value="HEMIMETHYLATED DNA-BINDING DOMAIN-CONTAINING PROTEIN"/>
    <property type="match status" value="1"/>
</dbReference>
<dbReference type="SMART" id="SM00992">
    <property type="entry name" value="YccV-like"/>
    <property type="match status" value="1"/>
</dbReference>
<accession>A0A2V0PQN2</accession>
<dbReference type="AlphaFoldDB" id="A0A2V0PQN2"/>
<keyword evidence="1" id="KW-0175">Coiled coil</keyword>
<dbReference type="Pfam" id="PF08755">
    <property type="entry name" value="YccV-like"/>
    <property type="match status" value="1"/>
</dbReference>
<dbReference type="NCBIfam" id="TIGR02097">
    <property type="entry name" value="yccV"/>
    <property type="match status" value="1"/>
</dbReference>
<sequence>MALAQASMQAQQHAAARRAGALAAPARLRAPARRPRCAPRAAAAGAGAGPDWRWRAPDWRALQRRVPTAAREAERSALVNEEVVYFIFQLELDAQLQRALNYTAYEAAQKIRAKRETVDLAIRQMQERKSDSAAGAGGEQAGAAIASIDLTSEGLQLRGELQRAVEEERYADAAKYRDLLAELEKRSKQAAAAASEWRSAAPLLRLGQRVVHRGSGYRGAVVGWDAACCEDEEWVERSGAGKLEGGLKQPFYHVLVDVRDWAFDATQPPVAYVAQELLAAPELTDDGTSWGEVYGEDELQHPYSYVLFLGADARGDLVPCRQMRDKYGAPRRDVRRPGTEEEEEGEEGGGGAGGGGGDAGGQGPGGPKIPGIDMSSLM</sequence>
<reference evidence="4 5" key="1">
    <citation type="journal article" date="2018" name="Sci. Rep.">
        <title>Raphidocelis subcapitata (=Pseudokirchneriella subcapitata) provides an insight into genome evolution and environmental adaptations in the Sphaeropleales.</title>
        <authorList>
            <person name="Suzuki S."/>
            <person name="Yamaguchi H."/>
            <person name="Nakajima N."/>
            <person name="Kawachi M."/>
        </authorList>
    </citation>
    <scope>NUCLEOTIDE SEQUENCE [LARGE SCALE GENOMIC DNA]</scope>
    <source>
        <strain evidence="4 5">NIES-35</strain>
    </source>
</reference>
<comment type="caution">
    <text evidence="4">The sequence shown here is derived from an EMBL/GenBank/DDBJ whole genome shotgun (WGS) entry which is preliminary data.</text>
</comment>
<dbReference type="SUPFAM" id="SSF141255">
    <property type="entry name" value="YccV-like"/>
    <property type="match status" value="1"/>
</dbReference>
<evidence type="ECO:0000256" key="2">
    <source>
        <dbReference type="SAM" id="MobiDB-lite"/>
    </source>
</evidence>
<evidence type="ECO:0000313" key="4">
    <source>
        <dbReference type="EMBL" id="GBG00504.1"/>
    </source>
</evidence>
<keyword evidence="5" id="KW-1185">Reference proteome</keyword>
<feature type="domain" description="Hemimethylated DNA-binding" evidence="3">
    <location>
        <begin position="201"/>
        <end position="321"/>
    </location>
</feature>
<dbReference type="GO" id="GO:0003677">
    <property type="term" value="F:DNA binding"/>
    <property type="evidence" value="ECO:0007669"/>
    <property type="project" value="InterPro"/>
</dbReference>
<organism evidence="4 5">
    <name type="scientific">Raphidocelis subcapitata</name>
    <dbReference type="NCBI Taxonomy" id="307507"/>
    <lineage>
        <taxon>Eukaryota</taxon>
        <taxon>Viridiplantae</taxon>
        <taxon>Chlorophyta</taxon>
        <taxon>core chlorophytes</taxon>
        <taxon>Chlorophyceae</taxon>
        <taxon>CS clade</taxon>
        <taxon>Sphaeropleales</taxon>
        <taxon>Selenastraceae</taxon>
        <taxon>Raphidocelis</taxon>
    </lineage>
</organism>
<gene>
    <name evidence="4" type="ORF">Rsub_13266</name>
</gene>